<dbReference type="InterPro" id="IPR001915">
    <property type="entry name" value="Peptidase_M48"/>
</dbReference>
<accession>A0A8B7NIP9</accession>
<sequence length="465" mass="52982">MSFFESLVSHCTEIATSIAPKEIFVGIISFSWATFLWEEYLSYRQRCVVEKNKLVPAELRGVIDRETFDKARAYAIDKGKFGLAESIYSQILGTGVMVYGGLPWLWDTAGSTIAALGFEPDNNEILQTIAFLTICNGITSLLNLPWSAYFTFKIEQKHGFNKQTPGFFIKDKLKKLALTQIISAPVVAGLVYIIKAGGDYFFFYLWLFTTGVFMFFMTIYPDLIAPLFDKYEPLPEGELRTKIETLAARISFPLTKLYVVEGSKRSAHSNAYFYGFFNNKRIVLYDTLLQDYTPLNTEEAGEEQKELVKKKTGCNTIEVMAVLGHELGHWKLNHVLKGIVISQVNLFMIFGVFGALYKYKPLYRAFGFSTQPALLGLIIVMQYVFAPYNELLSFLMNMFSRRNEYQADEFAVSLGYKEELQSALVKLNKDNLGFPVHDPLYSAWHHSHPPLLHRLKALRAHSKTD</sequence>
<evidence type="ECO:0000256" key="8">
    <source>
        <dbReference type="PIRSR" id="PIRSR627057-2"/>
    </source>
</evidence>
<keyword evidence="9" id="KW-0256">Endoplasmic reticulum</keyword>
<evidence type="ECO:0000256" key="5">
    <source>
        <dbReference type="ARBA" id="ARBA00023049"/>
    </source>
</evidence>
<feature type="transmembrane region" description="Helical" evidence="9">
    <location>
        <begin position="335"/>
        <end position="357"/>
    </location>
</feature>
<feature type="active site" description="Proton donor" evidence="7">
    <location>
        <position position="408"/>
    </location>
</feature>
<dbReference type="InterPro" id="IPR027057">
    <property type="entry name" value="CAXX_Prtase_1"/>
</dbReference>
<gene>
    <name evidence="13" type="primary">LOC108670562</name>
</gene>
<comment type="cofactor">
    <cofactor evidence="8 9">
        <name>Zn(2+)</name>
        <dbReference type="ChEBI" id="CHEBI:29105"/>
    </cofactor>
    <text evidence="8 9">Binds 1 zinc ion per subunit.</text>
</comment>
<feature type="binding site" evidence="8">
    <location>
        <position position="329"/>
    </location>
    <ligand>
        <name>Zn(2+)</name>
        <dbReference type="ChEBI" id="CHEBI:29105"/>
        <note>catalytic</note>
    </ligand>
</feature>
<dbReference type="EC" id="3.4.24.84" evidence="9"/>
<dbReference type="FunFam" id="3.30.2010.10:FF:000003">
    <property type="entry name" value="CAAX prenyl protease"/>
    <property type="match status" value="1"/>
</dbReference>
<feature type="binding site" evidence="8">
    <location>
        <position position="404"/>
    </location>
    <ligand>
        <name>Zn(2+)</name>
        <dbReference type="ChEBI" id="CHEBI:29105"/>
        <note>catalytic</note>
    </ligand>
</feature>
<keyword evidence="4 8" id="KW-0862">Zinc</keyword>
<keyword evidence="12" id="KW-1185">Reference proteome</keyword>
<comment type="function">
    <text evidence="9">Proteolytically removes the C-terminal three residues of farnesylated proteins.</text>
</comment>
<evidence type="ECO:0000256" key="1">
    <source>
        <dbReference type="ARBA" id="ARBA00022670"/>
    </source>
</evidence>
<feature type="binding site" evidence="8">
    <location>
        <position position="325"/>
    </location>
    <ligand>
        <name>Zn(2+)</name>
        <dbReference type="ChEBI" id="CHEBI:29105"/>
        <note>catalytic</note>
    </ligand>
</feature>
<keyword evidence="2 8" id="KW-0479">Metal-binding</keyword>
<dbReference type="PANTHER" id="PTHR10120">
    <property type="entry name" value="CAAX PRENYL PROTEASE 1"/>
    <property type="match status" value="1"/>
</dbReference>
<evidence type="ECO:0000256" key="4">
    <source>
        <dbReference type="ARBA" id="ARBA00022833"/>
    </source>
</evidence>
<feature type="domain" description="CAAX prenyl protease 1 N-terminal" evidence="11">
    <location>
        <begin position="47"/>
        <end position="230"/>
    </location>
</feature>
<evidence type="ECO:0000256" key="9">
    <source>
        <dbReference type="RuleBase" id="RU366005"/>
    </source>
</evidence>
<dbReference type="GO" id="GO:0004222">
    <property type="term" value="F:metalloendopeptidase activity"/>
    <property type="evidence" value="ECO:0007669"/>
    <property type="project" value="UniProtKB-UniRule"/>
</dbReference>
<evidence type="ECO:0000256" key="3">
    <source>
        <dbReference type="ARBA" id="ARBA00022801"/>
    </source>
</evidence>
<dbReference type="GO" id="GO:0071586">
    <property type="term" value="P:CAAX-box protein processing"/>
    <property type="evidence" value="ECO:0007669"/>
    <property type="project" value="UniProtKB-UniRule"/>
</dbReference>
<dbReference type="Pfam" id="PF01435">
    <property type="entry name" value="Peptidase_M48"/>
    <property type="match status" value="1"/>
</dbReference>
<dbReference type="KEGG" id="hazt:108670562"/>
<dbReference type="OrthoDB" id="360839at2759"/>
<feature type="domain" description="Peptidase M48" evidence="10">
    <location>
        <begin position="234"/>
        <end position="460"/>
    </location>
</feature>
<dbReference type="InterPro" id="IPR032456">
    <property type="entry name" value="Peptidase_M48_N"/>
</dbReference>
<proteinExistence type="inferred from homology"/>
<dbReference type="Pfam" id="PF16491">
    <property type="entry name" value="Peptidase_M48_N"/>
    <property type="match status" value="1"/>
</dbReference>
<dbReference type="RefSeq" id="XP_018013518.1">
    <property type="nucleotide sequence ID" value="XM_018158029.2"/>
</dbReference>
<comment type="subcellular location">
    <subcellularLocation>
        <location evidence="9">Endoplasmic reticulum membrane</location>
        <topology evidence="9">Multi-pass membrane protein</topology>
    </subcellularLocation>
</comment>
<feature type="transmembrane region" description="Helical" evidence="9">
    <location>
        <begin position="200"/>
        <end position="220"/>
    </location>
</feature>
<keyword evidence="9" id="KW-0472">Membrane</keyword>
<dbReference type="GeneID" id="108670562"/>
<dbReference type="GO" id="GO:0046872">
    <property type="term" value="F:metal ion binding"/>
    <property type="evidence" value="ECO:0007669"/>
    <property type="project" value="UniProtKB-UniRule"/>
</dbReference>
<evidence type="ECO:0000313" key="13">
    <source>
        <dbReference type="RefSeq" id="XP_018013518.1"/>
    </source>
</evidence>
<dbReference type="Gene3D" id="3.30.2010.10">
    <property type="entry name" value="Metalloproteases ('zincins'), catalytic domain"/>
    <property type="match status" value="1"/>
</dbReference>
<keyword evidence="5 9" id="KW-0482">Metalloprotease</keyword>
<comment type="caution">
    <text evidence="9">Lacks conserved residue(s) required for the propagation of feature annotation.</text>
</comment>
<organism evidence="12 13">
    <name type="scientific">Hyalella azteca</name>
    <name type="common">Amphipod</name>
    <dbReference type="NCBI Taxonomy" id="294128"/>
    <lineage>
        <taxon>Eukaryota</taxon>
        <taxon>Metazoa</taxon>
        <taxon>Ecdysozoa</taxon>
        <taxon>Arthropoda</taxon>
        <taxon>Crustacea</taxon>
        <taxon>Multicrustacea</taxon>
        <taxon>Malacostraca</taxon>
        <taxon>Eumalacostraca</taxon>
        <taxon>Peracarida</taxon>
        <taxon>Amphipoda</taxon>
        <taxon>Senticaudata</taxon>
        <taxon>Talitrida</taxon>
        <taxon>Talitroidea</taxon>
        <taxon>Hyalellidae</taxon>
        <taxon>Hyalella</taxon>
    </lineage>
</organism>
<comment type="similarity">
    <text evidence="9">Belongs to the peptidase M48A family.</text>
</comment>
<keyword evidence="9" id="KW-0812">Transmembrane</keyword>
<evidence type="ECO:0000256" key="2">
    <source>
        <dbReference type="ARBA" id="ARBA00022723"/>
    </source>
</evidence>
<comment type="catalytic activity">
    <reaction evidence="6 9">
        <text>Hydrolyzes the peptide bond -P2-(S-farnesyl or geranylgeranyl)C-P1'-P2'-P3'-COOH where P1' and P2' are amino acids with aliphatic side chains and P3' is any C-terminal residue.</text>
        <dbReference type="EC" id="3.4.24.84"/>
    </reaction>
</comment>
<feature type="transmembrane region" description="Helical" evidence="9">
    <location>
        <begin position="173"/>
        <end position="194"/>
    </location>
</feature>
<keyword evidence="3 9" id="KW-0378">Hydrolase</keyword>
<evidence type="ECO:0000313" key="12">
    <source>
        <dbReference type="Proteomes" id="UP000694843"/>
    </source>
</evidence>
<evidence type="ECO:0000259" key="10">
    <source>
        <dbReference type="Pfam" id="PF01435"/>
    </source>
</evidence>
<dbReference type="CDD" id="cd07343">
    <property type="entry name" value="M48A_Zmpste24p_like"/>
    <property type="match status" value="1"/>
</dbReference>
<feature type="active site" evidence="7">
    <location>
        <position position="326"/>
    </location>
</feature>
<dbReference type="AlphaFoldDB" id="A0A8B7NIP9"/>
<dbReference type="GO" id="GO:0005789">
    <property type="term" value="C:endoplasmic reticulum membrane"/>
    <property type="evidence" value="ECO:0007669"/>
    <property type="project" value="UniProtKB-SubCell"/>
</dbReference>
<reference evidence="13" key="1">
    <citation type="submission" date="2025-08" db="UniProtKB">
        <authorList>
            <consortium name="RefSeq"/>
        </authorList>
    </citation>
    <scope>IDENTIFICATION</scope>
    <source>
        <tissue evidence="13">Whole organism</tissue>
    </source>
</reference>
<evidence type="ECO:0000256" key="6">
    <source>
        <dbReference type="ARBA" id="ARBA00044456"/>
    </source>
</evidence>
<dbReference type="OMA" id="FVIEEKF"/>
<evidence type="ECO:0000259" key="11">
    <source>
        <dbReference type="Pfam" id="PF16491"/>
    </source>
</evidence>
<name>A0A8B7NIP9_HYAAZ</name>
<dbReference type="Proteomes" id="UP000694843">
    <property type="component" value="Unplaced"/>
</dbReference>
<keyword evidence="9" id="KW-1133">Transmembrane helix</keyword>
<protein>
    <recommendedName>
        <fullName evidence="9">CAAX prenyl protease</fullName>
        <ecNumber evidence="9">3.4.24.84</ecNumber>
    </recommendedName>
</protein>
<keyword evidence="1 9" id="KW-0645">Protease</keyword>
<evidence type="ECO:0000256" key="7">
    <source>
        <dbReference type="PIRSR" id="PIRSR627057-1"/>
    </source>
</evidence>
<feature type="transmembrane region" description="Helical" evidence="9">
    <location>
        <begin position="363"/>
        <end position="386"/>
    </location>
</feature>